<dbReference type="OrthoDB" id="9813569at2"/>
<accession>A0A1T4Z3L8</accession>
<dbReference type="Gene3D" id="3.40.1190.20">
    <property type="match status" value="1"/>
</dbReference>
<dbReference type="STRING" id="48467.SAMN02745166_04869"/>
<dbReference type="PANTHER" id="PTHR10584:SF166">
    <property type="entry name" value="RIBOKINASE"/>
    <property type="match status" value="1"/>
</dbReference>
<feature type="domain" description="Carbohydrate kinase PfkB" evidence="3">
    <location>
        <begin position="122"/>
        <end position="257"/>
    </location>
</feature>
<evidence type="ECO:0000259" key="3">
    <source>
        <dbReference type="Pfam" id="PF00294"/>
    </source>
</evidence>
<dbReference type="AlphaFoldDB" id="A0A1T4Z3L8"/>
<dbReference type="GO" id="GO:0005829">
    <property type="term" value="C:cytosol"/>
    <property type="evidence" value="ECO:0007669"/>
    <property type="project" value="TreeGrafter"/>
</dbReference>
<reference evidence="5" key="1">
    <citation type="submission" date="2017-02" db="EMBL/GenBank/DDBJ databases">
        <authorList>
            <person name="Varghese N."/>
            <person name="Submissions S."/>
        </authorList>
    </citation>
    <scope>NUCLEOTIDE SEQUENCE [LARGE SCALE GENOMIC DNA]</scope>
    <source>
        <strain evidence="5">ATCC 700200</strain>
    </source>
</reference>
<dbReference type="Proteomes" id="UP000190774">
    <property type="component" value="Unassembled WGS sequence"/>
</dbReference>
<evidence type="ECO:0000313" key="4">
    <source>
        <dbReference type="EMBL" id="SKB08161.1"/>
    </source>
</evidence>
<dbReference type="EMBL" id="FUYE01000026">
    <property type="protein sequence ID" value="SKB08161.1"/>
    <property type="molecule type" value="Genomic_DNA"/>
</dbReference>
<dbReference type="Pfam" id="PF00294">
    <property type="entry name" value="PfkB"/>
    <property type="match status" value="1"/>
</dbReference>
<keyword evidence="2 4" id="KW-0418">Kinase</keyword>
<keyword evidence="5" id="KW-1185">Reference proteome</keyword>
<dbReference type="GO" id="GO:0016301">
    <property type="term" value="F:kinase activity"/>
    <property type="evidence" value="ECO:0007669"/>
    <property type="project" value="UniProtKB-KW"/>
</dbReference>
<protein>
    <submittedName>
        <fullName evidence="4">PfkB family carbohydrate kinase</fullName>
    </submittedName>
</protein>
<name>A0A1T4Z3L8_9BACT</name>
<dbReference type="SUPFAM" id="SSF53613">
    <property type="entry name" value="Ribokinase-like"/>
    <property type="match status" value="1"/>
</dbReference>
<organism evidence="4 5">
    <name type="scientific">Prosthecobacter debontii</name>
    <dbReference type="NCBI Taxonomy" id="48467"/>
    <lineage>
        <taxon>Bacteria</taxon>
        <taxon>Pseudomonadati</taxon>
        <taxon>Verrucomicrobiota</taxon>
        <taxon>Verrucomicrobiia</taxon>
        <taxon>Verrucomicrobiales</taxon>
        <taxon>Verrucomicrobiaceae</taxon>
        <taxon>Prosthecobacter</taxon>
    </lineage>
</organism>
<dbReference type="InterPro" id="IPR007710">
    <property type="entry name" value="Nucleoside_deoxyribTrfase"/>
</dbReference>
<proteinExistence type="predicted"/>
<evidence type="ECO:0000256" key="2">
    <source>
        <dbReference type="ARBA" id="ARBA00022777"/>
    </source>
</evidence>
<dbReference type="InterPro" id="IPR011611">
    <property type="entry name" value="PfkB_dom"/>
</dbReference>
<evidence type="ECO:0000256" key="1">
    <source>
        <dbReference type="ARBA" id="ARBA00022679"/>
    </source>
</evidence>
<keyword evidence="1" id="KW-0808">Transferase</keyword>
<dbReference type="RefSeq" id="WP_078815981.1">
    <property type="nucleotide sequence ID" value="NZ_FUYE01000026.1"/>
</dbReference>
<dbReference type="SUPFAM" id="SSF52309">
    <property type="entry name" value="N-(deoxy)ribosyltransferase-like"/>
    <property type="match status" value="1"/>
</dbReference>
<dbReference type="Pfam" id="PF05014">
    <property type="entry name" value="Nuc_deoxyrib_tr"/>
    <property type="match status" value="1"/>
</dbReference>
<sequence length="404" mass="44044">MMNLNVVGGTYVEICQFPEWDEVYGSGLRAAEVASRLGCTVKFTTCVAEEQRPALDARSVLLKIEPSSTSIPNTVSFAYTHGFSTPEIFPPTDWLALNKNLLQVNGDNILQFGMLESDVAVHGDRVVYDPQNPHKPEAFDAHGSTAKVLAIVCNSAEARAMTGETSLSEAVQKLRRSNNCAVVVVKRGSLGALVADSDGNHEIPAYETDNVWPIGSGDVFAAAFAVKWAVEGLSAKEAASFASKATAFYCEHRHLQFPSGFPDEFLNKPLLSGVKSQKRVYLAGPFFSMSQIWLINEARMALRSQGLKVFSPLHDVGRGSAEDVYDPDIQGLRDCDVVFACVDGLDAGTLFEIGFAKAIEKPVVAFVQNEKPEDLKMLQGAECLLQKDFVTAIYKTSWMTLEKS</sequence>
<dbReference type="PANTHER" id="PTHR10584">
    <property type="entry name" value="SUGAR KINASE"/>
    <property type="match status" value="1"/>
</dbReference>
<dbReference type="InterPro" id="IPR029056">
    <property type="entry name" value="Ribokinase-like"/>
</dbReference>
<dbReference type="Gene3D" id="3.40.50.450">
    <property type="match status" value="1"/>
</dbReference>
<gene>
    <name evidence="4" type="ORF">SAMN02745166_04869</name>
</gene>
<evidence type="ECO:0000313" key="5">
    <source>
        <dbReference type="Proteomes" id="UP000190774"/>
    </source>
</evidence>